<accession>A0AAU6MXK9</accession>
<organism evidence="1">
    <name type="scientific">Staphylococcus phage 184DA</name>
    <dbReference type="NCBI Taxonomy" id="3110532"/>
    <lineage>
        <taxon>Viruses</taxon>
        <taxon>Duplodnaviria</taxon>
        <taxon>Heunggongvirae</taxon>
        <taxon>Uroviricota</taxon>
        <taxon>Caudoviricetes</taxon>
    </lineage>
</organism>
<protein>
    <submittedName>
        <fullName evidence="1">Uncharacterized protein</fullName>
    </submittedName>
</protein>
<dbReference type="EMBL" id="OR885926">
    <property type="protein sequence ID" value="WVX90701.1"/>
    <property type="molecule type" value="Genomic_DNA"/>
</dbReference>
<sequence length="33" mass="3957">MDADSLYLKPFYYTKHITVCPYICFHYKLVVLA</sequence>
<gene>
    <name evidence="1" type="ORF">184DA_95</name>
</gene>
<evidence type="ECO:0000313" key="1">
    <source>
        <dbReference type="EMBL" id="WVX90701.1"/>
    </source>
</evidence>
<reference evidence="1" key="1">
    <citation type="submission" date="2023-11" db="EMBL/GenBank/DDBJ databases">
        <title>Characterization of a newly isolated phage infecting non-aureus staphylococci isolated from bovine mastitis.</title>
        <authorList>
            <person name="Wanecka A."/>
            <person name="Marynowska M."/>
            <person name="Wesolowski W."/>
            <person name="Bloch S."/>
            <person name="Nejman-Falenczyk B."/>
            <person name="Neumann J."/>
            <person name="Krol J."/>
            <person name="Florek M."/>
            <person name="Ulanicki K."/>
            <person name="Napierala A."/>
            <person name="Twardon J."/>
            <person name="Wolska B."/>
            <person name="Porebska J."/>
            <person name="Ziubrzycka A."/>
            <person name="Czeretowicz I."/>
            <person name="Benisz M."/>
        </authorList>
    </citation>
    <scope>NUCLEOTIDE SEQUENCE</scope>
</reference>
<proteinExistence type="predicted"/>
<name>A0AAU6MXK9_9CAUD</name>